<reference evidence="1 2" key="1">
    <citation type="submission" date="2024-09" db="EMBL/GenBank/DDBJ databases">
        <authorList>
            <person name="Sun Q."/>
            <person name="Mori K."/>
        </authorList>
    </citation>
    <scope>NUCLEOTIDE SEQUENCE [LARGE SCALE GENOMIC DNA]</scope>
    <source>
        <strain evidence="1 2">CCM 7609</strain>
    </source>
</reference>
<comment type="caution">
    <text evidence="1">The sequence shown here is derived from an EMBL/GenBank/DDBJ whole genome shotgun (WGS) entry which is preliminary data.</text>
</comment>
<protein>
    <recommendedName>
        <fullName evidence="3">Secreted protein</fullName>
    </recommendedName>
</protein>
<evidence type="ECO:0000313" key="2">
    <source>
        <dbReference type="Proteomes" id="UP001589575"/>
    </source>
</evidence>
<name>A0ABV5FXL8_9MICC</name>
<dbReference type="EMBL" id="JBHMFI010000001">
    <property type="protein sequence ID" value="MFB9070978.1"/>
    <property type="molecule type" value="Genomic_DNA"/>
</dbReference>
<gene>
    <name evidence="1" type="ORF">ACFFX0_07140</name>
</gene>
<dbReference type="Proteomes" id="UP001589575">
    <property type="component" value="Unassembled WGS sequence"/>
</dbReference>
<organism evidence="1 2">
    <name type="scientific">Citricoccus parietis</name>
    <dbReference type="NCBI Taxonomy" id="592307"/>
    <lineage>
        <taxon>Bacteria</taxon>
        <taxon>Bacillati</taxon>
        <taxon>Actinomycetota</taxon>
        <taxon>Actinomycetes</taxon>
        <taxon>Micrococcales</taxon>
        <taxon>Micrococcaceae</taxon>
        <taxon>Citricoccus</taxon>
    </lineage>
</organism>
<evidence type="ECO:0008006" key="3">
    <source>
        <dbReference type="Google" id="ProtNLM"/>
    </source>
</evidence>
<accession>A0ABV5FXL8</accession>
<evidence type="ECO:0000313" key="1">
    <source>
        <dbReference type="EMBL" id="MFB9070978.1"/>
    </source>
</evidence>
<proteinExistence type="predicted"/>
<sequence length="120" mass="12978">MASTASSTLTGLAGKTFLRICTGASPLSSSAAWFSAAWSAMTCDTSDCPGWTRGNAAVASATETRFWWRSFCRSRRRRNRSRSLPKARSKAANLSSAWASARMTLPLPWTVNSTVSFSSE</sequence>
<keyword evidence="2" id="KW-1185">Reference proteome</keyword>